<keyword evidence="1" id="KW-0732">Signal</keyword>
<proteinExistence type="predicted"/>
<protein>
    <submittedName>
        <fullName evidence="2">Uncharacterized protein</fullName>
    </submittedName>
</protein>
<name>A0A8H7Y9A6_PSICU</name>
<dbReference type="EMBL" id="JAFIQS010000002">
    <property type="protein sequence ID" value="KAG5173249.1"/>
    <property type="molecule type" value="Genomic_DNA"/>
</dbReference>
<dbReference type="OrthoDB" id="3090254at2759"/>
<comment type="caution">
    <text evidence="2">The sequence shown here is derived from an EMBL/GenBank/DDBJ whole genome shotgun (WGS) entry which is preliminary data.</text>
</comment>
<evidence type="ECO:0000313" key="2">
    <source>
        <dbReference type="EMBL" id="KAG5173249.1"/>
    </source>
</evidence>
<sequence length="213" mass="23742">MAGIAVEVGLLLAGLIASSQEEKNTNKRDRLSDLGNTLQDMSARLRGTYESAEALLPKDESEVVIWKAAISEKGVITISKAIHNFSDFLFPSANLNTISIADLFYRRFLMRKLEIQVQGILACVKKALPPVTEIRTALGTFDDLVKSGEISKEKAEQAKQKVLAEYRSVDIQLPILPSNQTIYDELHQRDVTTKVYMDEDPSLADTEKWLSTI</sequence>
<evidence type="ECO:0000256" key="1">
    <source>
        <dbReference type="SAM" id="SignalP"/>
    </source>
</evidence>
<gene>
    <name evidence="2" type="ORF">JR316_002759</name>
</gene>
<organism evidence="2">
    <name type="scientific">Psilocybe cubensis</name>
    <name type="common">Psychedelic mushroom</name>
    <name type="synonym">Stropharia cubensis</name>
    <dbReference type="NCBI Taxonomy" id="181762"/>
    <lineage>
        <taxon>Eukaryota</taxon>
        <taxon>Fungi</taxon>
        <taxon>Dikarya</taxon>
        <taxon>Basidiomycota</taxon>
        <taxon>Agaricomycotina</taxon>
        <taxon>Agaricomycetes</taxon>
        <taxon>Agaricomycetidae</taxon>
        <taxon>Agaricales</taxon>
        <taxon>Agaricineae</taxon>
        <taxon>Strophariaceae</taxon>
        <taxon>Psilocybe</taxon>
    </lineage>
</organism>
<reference evidence="2" key="1">
    <citation type="submission" date="2021-02" db="EMBL/GenBank/DDBJ databases">
        <title>Psilocybe cubensis genome.</title>
        <authorList>
            <person name="Mckernan K.J."/>
            <person name="Crawford S."/>
            <person name="Trippe A."/>
            <person name="Kane L.T."/>
            <person name="Mclaughlin S."/>
        </authorList>
    </citation>
    <scope>NUCLEOTIDE SEQUENCE [LARGE SCALE GENOMIC DNA]</scope>
    <source>
        <strain evidence="2">MGC-MH-2018</strain>
    </source>
</reference>
<feature type="signal peptide" evidence="1">
    <location>
        <begin position="1"/>
        <end position="21"/>
    </location>
</feature>
<dbReference type="AlphaFoldDB" id="A0A8H7Y9A6"/>
<feature type="chain" id="PRO_5034834065" evidence="1">
    <location>
        <begin position="22"/>
        <end position="213"/>
    </location>
</feature>
<accession>A0A8H7Y9A6</accession>